<dbReference type="Gene3D" id="1.10.540.10">
    <property type="entry name" value="Acyl-CoA dehydrogenase/oxidase, N-terminal domain"/>
    <property type="match status" value="2"/>
</dbReference>
<dbReference type="Pfam" id="PF02771">
    <property type="entry name" value="Acyl-CoA_dh_N"/>
    <property type="match status" value="2"/>
</dbReference>
<evidence type="ECO:0000256" key="4">
    <source>
        <dbReference type="ARBA" id="ARBA00022827"/>
    </source>
</evidence>
<dbReference type="SUPFAM" id="SSF56645">
    <property type="entry name" value="Acyl-CoA dehydrogenase NM domain-like"/>
    <property type="match status" value="2"/>
</dbReference>
<name>A0A7W7CH19_9PSEU</name>
<feature type="region of interest" description="Disordered" evidence="6">
    <location>
        <begin position="359"/>
        <end position="426"/>
    </location>
</feature>
<sequence>MPIAVTAEQQALHESVLAYGQGAGAIAAVRAQERGDPAWRRLWPGLVDLGVTGIAVPEELGGAGGTVVDLAVALEAAAEALIPGPILPTALAGLVLADQPGVRDLLPAVVGGLPAAVALSPGTLTAQRDSAGRLLVTGVTGPVLGASADAVLLVPVGGETGWILLTPGEAGVRPLPATDFSRDLAEVEVVAVIPTDRVLPDLTMAAVLDRAVVLAAAEAVGISRRCVYIASRYAREREQFGRPIGSFQAVKHLCAEMLCRAERAAAVAWDAARAVEEDSPAVSLSAAAAGAVALDAAVANAKDCVQVLGGIGFSWEHDAHLYLRRAFVLRQWVSGVRWRGRAAELAGRGVRRRLRVEVGDGGEQGETDGGGGGLLGGVGRVQGTGGSAGHGGSGWGGDGGADLAGGGRGDRGNRGEASTDGAGLGVVDGGAARATVDGPWPEVVGGGATRGSADGAGPGVVDRDVAKASEGGAVGGGVAGSGSDGVGVGGGGVGLGVGGDEGVLGIGGLRGKVRVAAERIAALAEGERRGALVAAGLFAPQWPRPYGLGLGALGQLVVEEELARVGVGRADLVIGGWAAPTLLRHGTEEQRRRFVTATLLGEVRWCQLFSEPGAGSDLASLRTRAVRTDGGWLLSGQKVWTSLADRADRGICLARTDSEVPRHRGLTYFLVDMQSDGISVRPLREITGDTRFAEVFLDEVFVADADVVGQPGDGWRLARGTLADERVAMSRGSALGEPVEEVLAFAARAGLLADPVVAERVGGLVVDGLALSLLDLRATQRAVAGGEAGAESGVRKLVGVRHRQDVAEVAAELLGEGAAVGDSAEVHRFLLSRCLSIAGGTTQVLLTMVGERVLGLPRDGVAGEGKGR</sequence>
<evidence type="ECO:0000313" key="10">
    <source>
        <dbReference type="EMBL" id="MBB4681059.1"/>
    </source>
</evidence>
<proteinExistence type="inferred from homology"/>
<keyword evidence="3" id="KW-0285">Flavoprotein</keyword>
<evidence type="ECO:0000259" key="9">
    <source>
        <dbReference type="Pfam" id="PF02771"/>
    </source>
</evidence>
<evidence type="ECO:0000256" key="1">
    <source>
        <dbReference type="ARBA" id="ARBA00001974"/>
    </source>
</evidence>
<evidence type="ECO:0000313" key="11">
    <source>
        <dbReference type="Proteomes" id="UP000533598"/>
    </source>
</evidence>
<dbReference type="InterPro" id="IPR009100">
    <property type="entry name" value="AcylCoA_DH/oxidase_NM_dom_sf"/>
</dbReference>
<dbReference type="GO" id="GO:0016627">
    <property type="term" value="F:oxidoreductase activity, acting on the CH-CH group of donors"/>
    <property type="evidence" value="ECO:0007669"/>
    <property type="project" value="InterPro"/>
</dbReference>
<dbReference type="Pfam" id="PF02770">
    <property type="entry name" value="Acyl-CoA_dh_M"/>
    <property type="match status" value="1"/>
</dbReference>
<comment type="caution">
    <text evidence="10">The sequence shown here is derived from an EMBL/GenBank/DDBJ whole genome shotgun (WGS) entry which is preliminary data.</text>
</comment>
<dbReference type="InterPro" id="IPR037069">
    <property type="entry name" value="AcylCoA_DH/ox_N_sf"/>
</dbReference>
<dbReference type="RefSeq" id="WP_185007333.1">
    <property type="nucleotide sequence ID" value="NZ_JACHMH010000001.1"/>
</dbReference>
<dbReference type="PANTHER" id="PTHR43292:SF4">
    <property type="entry name" value="ACYL-COA DEHYDROGENASE FADE34"/>
    <property type="match status" value="1"/>
</dbReference>
<evidence type="ECO:0000256" key="2">
    <source>
        <dbReference type="ARBA" id="ARBA00009347"/>
    </source>
</evidence>
<evidence type="ECO:0000256" key="6">
    <source>
        <dbReference type="SAM" id="MobiDB-lite"/>
    </source>
</evidence>
<dbReference type="Proteomes" id="UP000533598">
    <property type="component" value="Unassembled WGS sequence"/>
</dbReference>
<dbReference type="FunFam" id="2.40.110.10:FF:000011">
    <property type="entry name" value="Acyl-CoA dehydrogenase FadE34"/>
    <property type="match status" value="1"/>
</dbReference>
<dbReference type="PANTHER" id="PTHR43292">
    <property type="entry name" value="ACYL-COA DEHYDROGENASE"/>
    <property type="match status" value="1"/>
</dbReference>
<feature type="domain" description="Acyl-CoA dehydrogenase/oxidase C-terminal" evidence="7">
    <location>
        <begin position="208"/>
        <end position="330"/>
    </location>
</feature>
<keyword evidence="4" id="KW-0274">FAD</keyword>
<dbReference type="InterPro" id="IPR036250">
    <property type="entry name" value="AcylCo_DH-like_C"/>
</dbReference>
<gene>
    <name evidence="10" type="ORF">HNR67_007177</name>
</gene>
<dbReference type="InterPro" id="IPR009075">
    <property type="entry name" value="AcylCo_DH/oxidase_C"/>
</dbReference>
<organism evidence="10 11">
    <name type="scientific">Crossiella cryophila</name>
    <dbReference type="NCBI Taxonomy" id="43355"/>
    <lineage>
        <taxon>Bacteria</taxon>
        <taxon>Bacillati</taxon>
        <taxon>Actinomycetota</taxon>
        <taxon>Actinomycetes</taxon>
        <taxon>Pseudonocardiales</taxon>
        <taxon>Pseudonocardiaceae</taxon>
        <taxon>Crossiella</taxon>
    </lineage>
</organism>
<comment type="cofactor">
    <cofactor evidence="1">
        <name>FAD</name>
        <dbReference type="ChEBI" id="CHEBI:57692"/>
    </cofactor>
</comment>
<protein>
    <submittedName>
        <fullName evidence="10">Alkylation response protein AidB-like acyl-CoA dehydrogenase</fullName>
    </submittedName>
</protein>
<feature type="domain" description="Acyl-CoA dehydrogenase/oxidase C-terminal" evidence="7">
    <location>
        <begin position="712"/>
        <end position="854"/>
    </location>
</feature>
<reference evidence="10 11" key="1">
    <citation type="submission" date="2020-08" db="EMBL/GenBank/DDBJ databases">
        <title>Sequencing the genomes of 1000 actinobacteria strains.</title>
        <authorList>
            <person name="Klenk H.-P."/>
        </authorList>
    </citation>
    <scope>NUCLEOTIDE SEQUENCE [LARGE SCALE GENOMIC DNA]</scope>
    <source>
        <strain evidence="10 11">DSM 44230</strain>
    </source>
</reference>
<accession>A0A7W7CH19</accession>
<evidence type="ECO:0000259" key="7">
    <source>
        <dbReference type="Pfam" id="PF00441"/>
    </source>
</evidence>
<feature type="domain" description="Acyl-CoA dehydrogenase/oxidase N-terminal" evidence="9">
    <location>
        <begin position="6"/>
        <end position="86"/>
    </location>
</feature>
<keyword evidence="11" id="KW-1185">Reference proteome</keyword>
<feature type="domain" description="Acyl-CoA dehydrogenase/oxidase N-terminal" evidence="9">
    <location>
        <begin position="531"/>
        <end position="601"/>
    </location>
</feature>
<dbReference type="InterPro" id="IPR013786">
    <property type="entry name" value="AcylCoA_DH/ox_N"/>
</dbReference>
<dbReference type="SUPFAM" id="SSF47203">
    <property type="entry name" value="Acyl-CoA dehydrogenase C-terminal domain-like"/>
    <property type="match status" value="2"/>
</dbReference>
<evidence type="ECO:0000259" key="8">
    <source>
        <dbReference type="Pfam" id="PF02770"/>
    </source>
</evidence>
<feature type="compositionally biased region" description="Gly residues" evidence="6">
    <location>
        <begin position="359"/>
        <end position="407"/>
    </location>
</feature>
<dbReference type="InterPro" id="IPR006091">
    <property type="entry name" value="Acyl-CoA_Oxase/DH_mid-dom"/>
</dbReference>
<dbReference type="EMBL" id="JACHMH010000001">
    <property type="protein sequence ID" value="MBB4681059.1"/>
    <property type="molecule type" value="Genomic_DNA"/>
</dbReference>
<dbReference type="GO" id="GO:0005886">
    <property type="term" value="C:plasma membrane"/>
    <property type="evidence" value="ECO:0007669"/>
    <property type="project" value="TreeGrafter"/>
</dbReference>
<dbReference type="AlphaFoldDB" id="A0A7W7CH19"/>
<dbReference type="Gene3D" id="2.40.110.10">
    <property type="entry name" value="Butyryl-CoA Dehydrogenase, subunit A, domain 2"/>
    <property type="match status" value="1"/>
</dbReference>
<dbReference type="InterPro" id="IPR052161">
    <property type="entry name" value="Mycobact_Acyl-CoA_DH"/>
</dbReference>
<dbReference type="InterPro" id="IPR046373">
    <property type="entry name" value="Acyl-CoA_Oxase/DH_mid-dom_sf"/>
</dbReference>
<dbReference type="Gene3D" id="1.20.140.10">
    <property type="entry name" value="Butyryl-CoA Dehydrogenase, subunit A, domain 3"/>
    <property type="match status" value="2"/>
</dbReference>
<evidence type="ECO:0000256" key="3">
    <source>
        <dbReference type="ARBA" id="ARBA00022630"/>
    </source>
</evidence>
<evidence type="ECO:0000256" key="5">
    <source>
        <dbReference type="ARBA" id="ARBA00023002"/>
    </source>
</evidence>
<comment type="similarity">
    <text evidence="2">Belongs to the acyl-CoA dehydrogenase family.</text>
</comment>
<feature type="domain" description="Acyl-CoA oxidase/dehydrogenase middle" evidence="8">
    <location>
        <begin position="606"/>
        <end position="698"/>
    </location>
</feature>
<dbReference type="GO" id="GO:0050660">
    <property type="term" value="F:flavin adenine dinucleotide binding"/>
    <property type="evidence" value="ECO:0007669"/>
    <property type="project" value="InterPro"/>
</dbReference>
<keyword evidence="5" id="KW-0560">Oxidoreductase</keyword>
<dbReference type="Pfam" id="PF00441">
    <property type="entry name" value="Acyl-CoA_dh_1"/>
    <property type="match status" value="2"/>
</dbReference>